<gene>
    <name evidence="2" type="ORF">ADK37_37310</name>
</gene>
<feature type="compositionally biased region" description="Basic residues" evidence="1">
    <location>
        <begin position="19"/>
        <end position="56"/>
    </location>
</feature>
<evidence type="ECO:0000313" key="3">
    <source>
        <dbReference type="Proteomes" id="UP000037251"/>
    </source>
</evidence>
<evidence type="ECO:0000256" key="1">
    <source>
        <dbReference type="SAM" id="MobiDB-lite"/>
    </source>
</evidence>
<feature type="region of interest" description="Disordered" evidence="1">
    <location>
        <begin position="97"/>
        <end position="120"/>
    </location>
</feature>
<dbReference type="Proteomes" id="UP000037251">
    <property type="component" value="Unassembled WGS sequence"/>
</dbReference>
<dbReference type="AlphaFoldDB" id="A0A0L8KTS7"/>
<sequence length="120" mass="13380">MRLDSRATQRRLTTALRGARQRAPARRAVRRPRARPARRRQPARGRRRATTRRGPRSRQGPSPRLRSALPSRHGCSRLRWPALEAVMDALTDIEGARPGGNTIETGIPLASSPPALRQNA</sequence>
<name>A0A0L8KTS7_9ACTN</name>
<accession>A0A0L8KTS7</accession>
<feature type="region of interest" description="Disordered" evidence="1">
    <location>
        <begin position="1"/>
        <end position="76"/>
    </location>
</feature>
<dbReference type="PATRIC" id="fig|67356.5.peg.7982"/>
<protein>
    <submittedName>
        <fullName evidence="2">Uncharacterized protein</fullName>
    </submittedName>
</protein>
<organism evidence="2 3">
    <name type="scientific">Streptomyces resistomycificus</name>
    <dbReference type="NCBI Taxonomy" id="67356"/>
    <lineage>
        <taxon>Bacteria</taxon>
        <taxon>Bacillati</taxon>
        <taxon>Actinomycetota</taxon>
        <taxon>Actinomycetes</taxon>
        <taxon>Kitasatosporales</taxon>
        <taxon>Streptomycetaceae</taxon>
        <taxon>Streptomyces</taxon>
        <taxon>Streptomyces aurantiacus group</taxon>
    </lineage>
</organism>
<evidence type="ECO:0000313" key="2">
    <source>
        <dbReference type="EMBL" id="KOG29361.1"/>
    </source>
</evidence>
<keyword evidence="3" id="KW-1185">Reference proteome</keyword>
<comment type="caution">
    <text evidence="2">The sequence shown here is derived from an EMBL/GenBank/DDBJ whole genome shotgun (WGS) entry which is preliminary data.</text>
</comment>
<reference evidence="3" key="1">
    <citation type="submission" date="2015-07" db="EMBL/GenBank/DDBJ databases">
        <authorList>
            <person name="Ju K.-S."/>
            <person name="Doroghazi J.R."/>
            <person name="Metcalf W.W."/>
        </authorList>
    </citation>
    <scope>NUCLEOTIDE SEQUENCE [LARGE SCALE GENOMIC DNA]</scope>
    <source>
        <strain evidence="3">NRRL 2290</strain>
    </source>
</reference>
<proteinExistence type="predicted"/>
<dbReference type="EMBL" id="LGUS01000222">
    <property type="protein sequence ID" value="KOG29361.1"/>
    <property type="molecule type" value="Genomic_DNA"/>
</dbReference>
<feature type="compositionally biased region" description="Low complexity" evidence="1">
    <location>
        <begin position="57"/>
        <end position="67"/>
    </location>
</feature>